<dbReference type="PROSITE" id="PS51757">
    <property type="entry name" value="TH1"/>
    <property type="match status" value="1"/>
</dbReference>
<name>A0ABM1BNK4_LIMPO</name>
<gene>
    <name evidence="3" type="primary">LOC106469645</name>
</gene>
<proteinExistence type="predicted"/>
<dbReference type="InterPro" id="IPR010926">
    <property type="entry name" value="Myosin_TH1"/>
</dbReference>
<evidence type="ECO:0000259" key="1">
    <source>
        <dbReference type="PROSITE" id="PS51757"/>
    </source>
</evidence>
<dbReference type="RefSeq" id="XP_013785600.2">
    <property type="nucleotide sequence ID" value="XM_013930146.2"/>
</dbReference>
<evidence type="ECO:0000313" key="3">
    <source>
        <dbReference type="RefSeq" id="XP_013785600.2"/>
    </source>
</evidence>
<dbReference type="Proteomes" id="UP000694941">
    <property type="component" value="Unplaced"/>
</dbReference>
<sequence length="112" mass="12341">MDCKLKHRLSFQNISSLSVSDLTDGILVLRICRELKKEKGDLILDCRDLLIEVIVKIVIASNNKSLVKVEESGCIPHNLMNGKQGIINFSSGIKPAIYKEKDGHLAVIAVSP</sequence>
<keyword evidence="2" id="KW-1185">Reference proteome</keyword>
<organism evidence="2 3">
    <name type="scientific">Limulus polyphemus</name>
    <name type="common">Atlantic horseshoe crab</name>
    <dbReference type="NCBI Taxonomy" id="6850"/>
    <lineage>
        <taxon>Eukaryota</taxon>
        <taxon>Metazoa</taxon>
        <taxon>Ecdysozoa</taxon>
        <taxon>Arthropoda</taxon>
        <taxon>Chelicerata</taxon>
        <taxon>Merostomata</taxon>
        <taxon>Xiphosura</taxon>
        <taxon>Limulidae</taxon>
        <taxon>Limulus</taxon>
    </lineage>
</organism>
<dbReference type="Pfam" id="PF06017">
    <property type="entry name" value="Myosin_TH1"/>
    <property type="match status" value="1"/>
</dbReference>
<accession>A0ABM1BNK4</accession>
<protein>
    <submittedName>
        <fullName evidence="3">Unconventional myosin-Ic-like</fullName>
    </submittedName>
</protein>
<reference evidence="3" key="1">
    <citation type="submission" date="2025-08" db="UniProtKB">
        <authorList>
            <consortium name="RefSeq"/>
        </authorList>
    </citation>
    <scope>IDENTIFICATION</scope>
    <source>
        <tissue evidence="3">Muscle</tissue>
    </source>
</reference>
<feature type="domain" description="TH1" evidence="1">
    <location>
        <begin position="1"/>
        <end position="111"/>
    </location>
</feature>
<dbReference type="GeneID" id="106469645"/>
<evidence type="ECO:0000313" key="2">
    <source>
        <dbReference type="Proteomes" id="UP000694941"/>
    </source>
</evidence>